<dbReference type="NCBIfam" id="TIGR01489">
    <property type="entry name" value="DKMTPPase-SF"/>
    <property type="match status" value="1"/>
</dbReference>
<dbReference type="Gene3D" id="3.90.1470.20">
    <property type="match status" value="1"/>
</dbReference>
<comment type="caution">
    <text evidence="2">The sequence shown here is derived from an EMBL/GenBank/DDBJ whole genome shotgun (WGS) entry which is preliminary data.</text>
</comment>
<proteinExistence type="predicted"/>
<dbReference type="InterPro" id="IPR023214">
    <property type="entry name" value="HAD_sf"/>
</dbReference>
<gene>
    <name evidence="2" type="ORF">COS99_01550</name>
</gene>
<evidence type="ECO:0008006" key="4">
    <source>
        <dbReference type="Google" id="ProtNLM"/>
    </source>
</evidence>
<dbReference type="Proteomes" id="UP000230052">
    <property type="component" value="Unassembled WGS sequence"/>
</dbReference>
<dbReference type="PANTHER" id="PTHR28181:SF2">
    <property type="entry name" value="PHOSPHORIC MONOESTER HYDROLASE"/>
    <property type="match status" value="1"/>
</dbReference>
<dbReference type="InterPro" id="IPR050849">
    <property type="entry name" value="HAD-like_hydrolase_phosphatase"/>
</dbReference>
<organism evidence="2 3">
    <name type="scientific">Candidatus Aquitaenariimonas noxiae</name>
    <dbReference type="NCBI Taxonomy" id="1974741"/>
    <lineage>
        <taxon>Bacteria</taxon>
        <taxon>Pseudomonadati</taxon>
        <taxon>Candidatus Omnitrophota</taxon>
        <taxon>Candidatus Aquitaenariimonas</taxon>
    </lineage>
</organism>
<protein>
    <recommendedName>
        <fullName evidence="4">2-hydroxy-3-keto-5-methylthiopentenyl-1-phosphate phosphatase</fullName>
    </recommendedName>
</protein>
<evidence type="ECO:0000256" key="1">
    <source>
        <dbReference type="ARBA" id="ARBA00022801"/>
    </source>
</evidence>
<dbReference type="Pfam" id="PF12710">
    <property type="entry name" value="HAD"/>
    <property type="match status" value="1"/>
</dbReference>
<name>A0A2J0KUU3_9BACT</name>
<dbReference type="EMBL" id="PEWV01000016">
    <property type="protein sequence ID" value="PIU42175.1"/>
    <property type="molecule type" value="Genomic_DNA"/>
</dbReference>
<evidence type="ECO:0000313" key="3">
    <source>
        <dbReference type="Proteomes" id="UP000230052"/>
    </source>
</evidence>
<evidence type="ECO:0000313" key="2">
    <source>
        <dbReference type="EMBL" id="PIU42175.1"/>
    </source>
</evidence>
<dbReference type="Gene3D" id="3.40.50.1000">
    <property type="entry name" value="HAD superfamily/HAD-like"/>
    <property type="match status" value="1"/>
</dbReference>
<keyword evidence="1" id="KW-0378">Hydrolase</keyword>
<reference evidence="2 3" key="1">
    <citation type="submission" date="2017-09" db="EMBL/GenBank/DDBJ databases">
        <title>Depth-based differentiation of microbial function through sediment-hosted aquifers and enrichment of novel symbionts in the deep terrestrial subsurface.</title>
        <authorList>
            <person name="Probst A.J."/>
            <person name="Ladd B."/>
            <person name="Jarett J.K."/>
            <person name="Geller-Mcgrath D.E."/>
            <person name="Sieber C.M."/>
            <person name="Emerson J.B."/>
            <person name="Anantharaman K."/>
            <person name="Thomas B.C."/>
            <person name="Malmstrom R."/>
            <person name="Stieglmeier M."/>
            <person name="Klingl A."/>
            <person name="Woyke T."/>
            <person name="Ryan C.M."/>
            <person name="Banfield J.F."/>
        </authorList>
    </citation>
    <scope>NUCLEOTIDE SEQUENCE [LARGE SCALE GENOMIC DNA]</scope>
    <source>
        <strain evidence="2">CG07_land_8_20_14_0_80_42_15</strain>
    </source>
</reference>
<dbReference type="InterPro" id="IPR036412">
    <property type="entry name" value="HAD-like_sf"/>
</dbReference>
<dbReference type="PANTHER" id="PTHR28181">
    <property type="entry name" value="UPF0655 PROTEIN YCR015C"/>
    <property type="match status" value="1"/>
</dbReference>
<dbReference type="GO" id="GO:0016791">
    <property type="term" value="F:phosphatase activity"/>
    <property type="evidence" value="ECO:0007669"/>
    <property type="project" value="InterPro"/>
</dbReference>
<accession>A0A2J0KUU3</accession>
<dbReference type="NCBIfam" id="TIGR01488">
    <property type="entry name" value="HAD-SF-IB"/>
    <property type="match status" value="1"/>
</dbReference>
<dbReference type="AlphaFoldDB" id="A0A2J0KUU3"/>
<dbReference type="SUPFAM" id="SSF56784">
    <property type="entry name" value="HAD-like"/>
    <property type="match status" value="1"/>
</dbReference>
<dbReference type="InterPro" id="IPR006384">
    <property type="entry name" value="HAD_hydro_PyrdxlP_Pase-like"/>
</dbReference>
<sequence>MKVLILSDFDGTITTKDTLVELLDIYAYPKWHAIAGLVARGKMGTRVALRKEFSLFYLPKNQYLSFLRKKIKIDPYFKSFVKFIRNKGARLVILSGGFSLNISQTLKKYKLGKMLFYANKLLFKNGKFEIVYTHPGNGCRQCGNCKKDRLLQFKKKGYYIVYIGDSVTDHCPVREADLVFAKWNLEIYCRKRKIPYILYKNFNDIKNYLSKNLLTK</sequence>